<dbReference type="InterPro" id="IPR006204">
    <property type="entry name" value="GHMP_kinase_N_dom"/>
</dbReference>
<dbReference type="FunFam" id="3.30.230.10:FF:000017">
    <property type="entry name" value="Galactokinase"/>
    <property type="match status" value="1"/>
</dbReference>
<feature type="active site" description="Proton acceptor" evidence="11">
    <location>
        <position position="182"/>
    </location>
</feature>
<feature type="site" description="Transition state stabilizer" evidence="11">
    <location>
        <position position="38"/>
    </location>
</feature>
<dbReference type="Pfam" id="PF10509">
    <property type="entry name" value="GalKase_gal_bdg"/>
    <property type="match status" value="1"/>
</dbReference>
<reference evidence="16 17" key="1">
    <citation type="submission" date="2019-03" db="EMBL/GenBank/DDBJ databases">
        <title>Genomic Encyclopedia of Type Strains, Phase III (KMG-III): the genomes of soil and plant-associated and newly described type strains.</title>
        <authorList>
            <person name="Whitman W."/>
        </authorList>
    </citation>
    <scope>NUCLEOTIDE SEQUENCE [LARGE SCALE GENOMIC DNA]</scope>
    <source>
        <strain evidence="16 17">DSM 27373</strain>
    </source>
</reference>
<dbReference type="PANTHER" id="PTHR10457:SF7">
    <property type="entry name" value="GALACTOKINASE-RELATED"/>
    <property type="match status" value="1"/>
</dbReference>
<keyword evidence="9 11" id="KW-0299">Galactose metabolism</keyword>
<dbReference type="InterPro" id="IPR019741">
    <property type="entry name" value="Galactokinase_CS"/>
</dbReference>
<dbReference type="InterPro" id="IPR006206">
    <property type="entry name" value="Mevalonate/galactokinase"/>
</dbReference>
<evidence type="ECO:0000259" key="15">
    <source>
        <dbReference type="Pfam" id="PF10509"/>
    </source>
</evidence>
<feature type="binding site" evidence="11">
    <location>
        <begin position="44"/>
        <end position="47"/>
    </location>
    <ligand>
        <name>substrate</name>
    </ligand>
</feature>
<evidence type="ECO:0000256" key="11">
    <source>
        <dbReference type="HAMAP-Rule" id="MF_00246"/>
    </source>
</evidence>
<evidence type="ECO:0000256" key="9">
    <source>
        <dbReference type="ARBA" id="ARBA00023144"/>
    </source>
</evidence>
<feature type="domain" description="GHMP kinase N-terminal" evidence="13">
    <location>
        <begin position="103"/>
        <end position="187"/>
    </location>
</feature>
<evidence type="ECO:0000259" key="14">
    <source>
        <dbReference type="Pfam" id="PF08544"/>
    </source>
</evidence>
<evidence type="ECO:0000256" key="8">
    <source>
        <dbReference type="ARBA" id="ARBA00022842"/>
    </source>
</evidence>
<dbReference type="RefSeq" id="WP_133726163.1">
    <property type="nucleotide sequence ID" value="NZ_SOAN01000005.1"/>
</dbReference>
<keyword evidence="5 11" id="KW-0547">Nucleotide-binding</keyword>
<keyword evidence="7 11" id="KW-0067">ATP-binding</keyword>
<dbReference type="NCBIfam" id="TIGR00131">
    <property type="entry name" value="gal_kin"/>
    <property type="match status" value="1"/>
</dbReference>
<dbReference type="UniPathway" id="UPA00214"/>
<comment type="caution">
    <text evidence="16">The sequence shown here is derived from an EMBL/GenBank/DDBJ whole genome shotgun (WGS) entry which is preliminary data.</text>
</comment>
<dbReference type="PIRSF" id="PIRSF000530">
    <property type="entry name" value="Galactokinase"/>
    <property type="match status" value="1"/>
</dbReference>
<feature type="binding site" evidence="11">
    <location>
        <position position="234"/>
    </location>
    <ligand>
        <name>substrate</name>
    </ligand>
</feature>
<dbReference type="InterPro" id="IPR020568">
    <property type="entry name" value="Ribosomal_Su5_D2-typ_SF"/>
</dbReference>
<dbReference type="SUPFAM" id="SSF54211">
    <property type="entry name" value="Ribosomal protein S5 domain 2-like"/>
    <property type="match status" value="1"/>
</dbReference>
<dbReference type="Proteomes" id="UP000294506">
    <property type="component" value="Unassembled WGS sequence"/>
</dbReference>
<dbReference type="PROSITE" id="PS00106">
    <property type="entry name" value="GALACTOKINASE"/>
    <property type="match status" value="1"/>
</dbReference>
<dbReference type="Pfam" id="PF00288">
    <property type="entry name" value="GHMP_kinases_N"/>
    <property type="match status" value="1"/>
</dbReference>
<dbReference type="InterPro" id="IPR013750">
    <property type="entry name" value="GHMP_kinase_C_dom"/>
</dbReference>
<dbReference type="PRINTS" id="PR00959">
    <property type="entry name" value="MEVGALKINASE"/>
</dbReference>
<dbReference type="Pfam" id="PF08544">
    <property type="entry name" value="GHMP_kinases_C"/>
    <property type="match status" value="1"/>
</dbReference>
<comment type="pathway">
    <text evidence="11">Carbohydrate metabolism; galactose metabolism.</text>
</comment>
<feature type="binding site" evidence="11">
    <location>
        <position position="78"/>
    </location>
    <ligand>
        <name>ATP</name>
        <dbReference type="ChEBI" id="CHEBI:30616"/>
    </ligand>
</feature>
<keyword evidence="6 11" id="KW-0418">Kinase</keyword>
<dbReference type="PRINTS" id="PR00473">
    <property type="entry name" value="GALCTOKINASE"/>
</dbReference>
<keyword evidence="17" id="KW-1185">Reference proteome</keyword>
<comment type="function">
    <text evidence="11">Catalyzes the transfer of the gamma-phosphate of ATP to D-galactose to form alpha-D-galactose-1-phosphate (Gal-1-P).</text>
</comment>
<gene>
    <name evidence="11" type="primary">galK</name>
    <name evidence="16" type="ORF">EV640_10524</name>
</gene>
<evidence type="ECO:0000313" key="16">
    <source>
        <dbReference type="EMBL" id="TDS85683.1"/>
    </source>
</evidence>
<protein>
    <recommendedName>
        <fullName evidence="11 12">Galactokinase</fullName>
        <ecNumber evidence="11 12">2.7.1.6</ecNumber>
    </recommendedName>
    <alternativeName>
        <fullName evidence="11">Galactose kinase</fullName>
    </alternativeName>
</protein>
<sequence>MSPGRDGREGRDALEGLAERFHAVYGRPAAGIWAAPGRVNLIGEHTDYNGGYVLPFALPQVSEVAAAAREDRMVHVRSLLNGETAEFSLDGLAPGVVEGWASYAAGVLWSLEQAGHRLPGMDLLVDSNVPVGAGLSSSAALECSVALAATEIAGVVLPAAELARLAQHAENDFVGMPCGIMDQMTAVAAEAEHALLLDTRSMSTEQVPFTLAQDDLALLVLDSRAEHRLVDGEYAARRAQCEAGSRMLGVTSLRELTDDDVAPEDLPARLTDEVTLRRVRHVLTENARVLAAREALRTGAYAQLGEILSAAHASARDDFEITVEETDTMVETLLRLPASGDVAPALGARQVGGGFGGCVIALIHADSFDGLLAAVQENARRRGFTEPTGFLARACPGARRLA</sequence>
<comment type="similarity">
    <text evidence="1 11">Belongs to the GHMP kinase family. GalK subfamily.</text>
</comment>
<dbReference type="GO" id="GO:0005829">
    <property type="term" value="C:cytosol"/>
    <property type="evidence" value="ECO:0007669"/>
    <property type="project" value="TreeGrafter"/>
</dbReference>
<comment type="catalytic activity">
    <reaction evidence="11">
        <text>alpha-D-galactose + ATP = alpha-D-galactose 1-phosphate + ADP + H(+)</text>
        <dbReference type="Rhea" id="RHEA:13553"/>
        <dbReference type="ChEBI" id="CHEBI:15378"/>
        <dbReference type="ChEBI" id="CHEBI:28061"/>
        <dbReference type="ChEBI" id="CHEBI:30616"/>
        <dbReference type="ChEBI" id="CHEBI:58336"/>
        <dbReference type="ChEBI" id="CHEBI:456216"/>
        <dbReference type="EC" id="2.7.1.6"/>
    </reaction>
</comment>
<dbReference type="FunFam" id="3.30.70.890:FF:000001">
    <property type="entry name" value="Galactokinase"/>
    <property type="match status" value="1"/>
</dbReference>
<evidence type="ECO:0000256" key="4">
    <source>
        <dbReference type="ARBA" id="ARBA00022723"/>
    </source>
</evidence>
<proteinExistence type="inferred from homology"/>
<dbReference type="InterPro" id="IPR000705">
    <property type="entry name" value="Galactokinase"/>
</dbReference>
<dbReference type="InterPro" id="IPR022963">
    <property type="entry name" value="Galactokinase_bac"/>
</dbReference>
<keyword evidence="3 11" id="KW-0808">Transferase</keyword>
<evidence type="ECO:0000256" key="1">
    <source>
        <dbReference type="ARBA" id="ARBA00006566"/>
    </source>
</evidence>
<dbReference type="EC" id="2.7.1.6" evidence="11 12"/>
<name>A0A4R7G2U8_9MICC</name>
<evidence type="ECO:0000259" key="13">
    <source>
        <dbReference type="Pfam" id="PF00288"/>
    </source>
</evidence>
<evidence type="ECO:0000256" key="10">
    <source>
        <dbReference type="ARBA" id="ARBA00023277"/>
    </source>
</evidence>
<accession>A0A4R7G2U8</accession>
<dbReference type="Gene3D" id="3.30.70.890">
    <property type="entry name" value="GHMP kinase, C-terminal domain"/>
    <property type="match status" value="1"/>
</dbReference>
<evidence type="ECO:0000256" key="12">
    <source>
        <dbReference type="NCBIfam" id="TIGR00131"/>
    </source>
</evidence>
<feature type="domain" description="Galactokinase N-terminal" evidence="15">
    <location>
        <begin position="19"/>
        <end position="67"/>
    </location>
</feature>
<dbReference type="Gene3D" id="3.30.230.10">
    <property type="match status" value="1"/>
</dbReference>
<dbReference type="HAMAP" id="MF_00246">
    <property type="entry name" value="Galactokinase"/>
    <property type="match status" value="1"/>
</dbReference>
<keyword evidence="8 11" id="KW-0460">Magnesium</keyword>
<feature type="binding site" evidence="11">
    <location>
        <position position="138"/>
    </location>
    <ligand>
        <name>Mg(2+)</name>
        <dbReference type="ChEBI" id="CHEBI:18420"/>
    </ligand>
</feature>
<dbReference type="InterPro" id="IPR006203">
    <property type="entry name" value="GHMP_knse_ATP-bd_CS"/>
</dbReference>
<keyword evidence="2 11" id="KW-0963">Cytoplasm</keyword>
<dbReference type="GO" id="GO:0006012">
    <property type="term" value="P:galactose metabolic process"/>
    <property type="evidence" value="ECO:0007669"/>
    <property type="project" value="UniProtKB-UniRule"/>
</dbReference>
<dbReference type="InterPro" id="IPR019539">
    <property type="entry name" value="GalKase_N"/>
</dbReference>
<dbReference type="AlphaFoldDB" id="A0A4R7G2U8"/>
<dbReference type="GO" id="GO:0005524">
    <property type="term" value="F:ATP binding"/>
    <property type="evidence" value="ECO:0007669"/>
    <property type="project" value="UniProtKB-UniRule"/>
</dbReference>
<keyword evidence="10 11" id="KW-0119">Carbohydrate metabolism</keyword>
<dbReference type="PROSITE" id="PS00627">
    <property type="entry name" value="GHMP_KINASES_ATP"/>
    <property type="match status" value="1"/>
</dbReference>
<feature type="domain" description="GHMP kinase C-terminal" evidence="14">
    <location>
        <begin position="292"/>
        <end position="378"/>
    </location>
</feature>
<comment type="subcellular location">
    <subcellularLocation>
        <location evidence="11">Cytoplasm</location>
    </subcellularLocation>
</comment>
<feature type="binding site" evidence="11">
    <location>
        <position position="170"/>
    </location>
    <ligand>
        <name>Mg(2+)</name>
        <dbReference type="ChEBI" id="CHEBI:18420"/>
    </ligand>
</feature>
<dbReference type="EMBL" id="SOAN01000005">
    <property type="protein sequence ID" value="TDS85683.1"/>
    <property type="molecule type" value="Genomic_DNA"/>
</dbReference>
<feature type="binding site" evidence="11">
    <location>
        <begin position="132"/>
        <end position="138"/>
    </location>
    <ligand>
        <name>ATP</name>
        <dbReference type="ChEBI" id="CHEBI:30616"/>
    </ligand>
</feature>
<evidence type="ECO:0000256" key="7">
    <source>
        <dbReference type="ARBA" id="ARBA00022840"/>
    </source>
</evidence>
<evidence type="ECO:0000256" key="2">
    <source>
        <dbReference type="ARBA" id="ARBA00022490"/>
    </source>
</evidence>
<keyword evidence="4 11" id="KW-0479">Metal-binding</keyword>
<evidence type="ECO:0000256" key="5">
    <source>
        <dbReference type="ARBA" id="ARBA00022741"/>
    </source>
</evidence>
<dbReference type="SUPFAM" id="SSF55060">
    <property type="entry name" value="GHMP Kinase, C-terminal domain"/>
    <property type="match status" value="1"/>
</dbReference>
<dbReference type="PANTHER" id="PTHR10457">
    <property type="entry name" value="MEVALONATE KINASE/GALACTOKINASE"/>
    <property type="match status" value="1"/>
</dbReference>
<evidence type="ECO:0000256" key="3">
    <source>
        <dbReference type="ARBA" id="ARBA00022679"/>
    </source>
</evidence>
<evidence type="ECO:0000256" key="6">
    <source>
        <dbReference type="ARBA" id="ARBA00022777"/>
    </source>
</evidence>
<dbReference type="InterPro" id="IPR036554">
    <property type="entry name" value="GHMP_kinase_C_sf"/>
</dbReference>
<dbReference type="InterPro" id="IPR014721">
    <property type="entry name" value="Ribsml_uS5_D2-typ_fold_subgr"/>
</dbReference>
<evidence type="ECO:0000313" key="17">
    <source>
        <dbReference type="Proteomes" id="UP000294506"/>
    </source>
</evidence>
<dbReference type="GO" id="GO:0004335">
    <property type="term" value="F:galactokinase activity"/>
    <property type="evidence" value="ECO:0007669"/>
    <property type="project" value="UniProtKB-UniRule"/>
</dbReference>
<organism evidence="16 17">
    <name type="scientific">Nesterenkonia aurantiaca</name>
    <dbReference type="NCBI Taxonomy" id="1436010"/>
    <lineage>
        <taxon>Bacteria</taxon>
        <taxon>Bacillati</taxon>
        <taxon>Actinomycetota</taxon>
        <taxon>Actinomycetes</taxon>
        <taxon>Micrococcales</taxon>
        <taxon>Micrococcaceae</taxon>
        <taxon>Nesterenkonia</taxon>
    </lineage>
</organism>
<dbReference type="GO" id="GO:0000287">
    <property type="term" value="F:magnesium ion binding"/>
    <property type="evidence" value="ECO:0007669"/>
    <property type="project" value="UniProtKB-UniRule"/>
</dbReference>